<reference evidence="2 3" key="1">
    <citation type="journal article" date="2009" name="PLoS ONE">
        <title>Genome analysis of the anaerobic thermohalophilic bacterium Halothermothrix orenii.</title>
        <authorList>
            <person name="Mavromatis K."/>
            <person name="Ivanova N."/>
            <person name="Anderson I."/>
            <person name="Lykidis A."/>
            <person name="Hooper S.D."/>
            <person name="Sun H."/>
            <person name="Kunin V."/>
            <person name="Lapidus A."/>
            <person name="Hugenholtz P."/>
            <person name="Patel B."/>
            <person name="Kyrpides N.C."/>
        </authorList>
    </citation>
    <scope>NUCLEOTIDE SEQUENCE [LARGE SCALE GENOMIC DNA]</scope>
    <source>
        <strain evidence="3">H 168 / OCM 544 / DSM 9562</strain>
    </source>
</reference>
<keyword evidence="1" id="KW-0812">Transmembrane</keyword>
<feature type="transmembrane region" description="Helical" evidence="1">
    <location>
        <begin position="43"/>
        <end position="68"/>
    </location>
</feature>
<sequence length="249" mass="27908">MRFFLLAVLSHLIADFILQTGYIVNLKRKNRIKGYLTHGFILFTVYLILLSCYGAKTAFYFGLWVTLGHITIDWVKDRLVGMGSPVRDLVLFIGDQLAHLFILLFLWQEFLTQPIKPVFSPVIELKLESGQFSIPLFTEEVLVSAIFYLVATFVGGIVVKKILNLVKIAAQQANVKVGYYIGLVERALIVTLVVFGSISSLALVLTAKSLARFERLRSKDFAEYYLLGTLTSTFIALVGGLILKSYLGL</sequence>
<gene>
    <name evidence="2" type="ordered locus">Hore_15480</name>
</gene>
<feature type="transmembrane region" description="Helical" evidence="1">
    <location>
        <begin position="224"/>
        <end position="243"/>
    </location>
</feature>
<dbReference type="AlphaFoldDB" id="B8CYC8"/>
<dbReference type="STRING" id="373903.Hore_15480"/>
<dbReference type="Proteomes" id="UP000000719">
    <property type="component" value="Chromosome"/>
</dbReference>
<dbReference type="Pfam" id="PF11750">
    <property type="entry name" value="DUF3307"/>
    <property type="match status" value="1"/>
</dbReference>
<dbReference type="InterPro" id="IPR021737">
    <property type="entry name" value="Phage_phiKZ_Orf197"/>
</dbReference>
<accession>B8CYC8</accession>
<keyword evidence="1" id="KW-0472">Membrane</keyword>
<proteinExistence type="predicted"/>
<evidence type="ECO:0000256" key="1">
    <source>
        <dbReference type="SAM" id="Phobius"/>
    </source>
</evidence>
<dbReference type="eggNOG" id="COG5061">
    <property type="taxonomic scope" value="Bacteria"/>
</dbReference>
<organism evidence="2 3">
    <name type="scientific">Halothermothrix orenii (strain H 168 / OCM 544 / DSM 9562)</name>
    <dbReference type="NCBI Taxonomy" id="373903"/>
    <lineage>
        <taxon>Bacteria</taxon>
        <taxon>Bacillati</taxon>
        <taxon>Bacillota</taxon>
        <taxon>Clostridia</taxon>
        <taxon>Halanaerobiales</taxon>
        <taxon>Halothermotrichaceae</taxon>
        <taxon>Halothermothrix</taxon>
    </lineage>
</organism>
<name>B8CYC8_HALOH</name>
<feature type="transmembrane region" description="Helical" evidence="1">
    <location>
        <begin position="141"/>
        <end position="159"/>
    </location>
</feature>
<evidence type="ECO:0000313" key="3">
    <source>
        <dbReference type="Proteomes" id="UP000000719"/>
    </source>
</evidence>
<protein>
    <recommendedName>
        <fullName evidence="4">DUF3307 domain-containing protein</fullName>
    </recommendedName>
</protein>
<keyword evidence="1" id="KW-1133">Transmembrane helix</keyword>
<dbReference type="EMBL" id="CP001098">
    <property type="protein sequence ID" value="ACL70297.1"/>
    <property type="molecule type" value="Genomic_DNA"/>
</dbReference>
<keyword evidence="3" id="KW-1185">Reference proteome</keyword>
<dbReference type="KEGG" id="hor:Hore_15480"/>
<evidence type="ECO:0000313" key="2">
    <source>
        <dbReference type="EMBL" id="ACL70297.1"/>
    </source>
</evidence>
<feature type="transmembrane region" description="Helical" evidence="1">
    <location>
        <begin position="180"/>
        <end position="204"/>
    </location>
</feature>
<evidence type="ECO:0008006" key="4">
    <source>
        <dbReference type="Google" id="ProtNLM"/>
    </source>
</evidence>
<dbReference type="HOGENOM" id="CLU_072282_0_0_9"/>
<dbReference type="OrthoDB" id="5122730at2"/>
<dbReference type="RefSeq" id="WP_012636480.1">
    <property type="nucleotide sequence ID" value="NC_011899.1"/>
</dbReference>